<evidence type="ECO:0000313" key="10">
    <source>
        <dbReference type="EMBL" id="WAR05261.1"/>
    </source>
</evidence>
<dbReference type="InterPro" id="IPR009100">
    <property type="entry name" value="AcylCoA_DH/oxidase_NM_dom_sf"/>
</dbReference>
<feature type="domain" description="Acyl-CoA dehydrogenase/oxidase C-terminal" evidence="7">
    <location>
        <begin position="254"/>
        <end position="400"/>
    </location>
</feature>
<dbReference type="SUPFAM" id="SSF47203">
    <property type="entry name" value="Acyl-CoA dehydrogenase C-terminal domain-like"/>
    <property type="match status" value="1"/>
</dbReference>
<comment type="similarity">
    <text evidence="2 6">Belongs to the acyl-CoA dehydrogenase family.</text>
</comment>
<name>A0ABY7EDM6_MYAAR</name>
<keyword evidence="3 6" id="KW-0285">Flavoprotein</keyword>
<dbReference type="InterPro" id="IPR037069">
    <property type="entry name" value="AcylCoA_DH/ox_N_sf"/>
</dbReference>
<evidence type="ECO:0000256" key="6">
    <source>
        <dbReference type="RuleBase" id="RU362125"/>
    </source>
</evidence>
<keyword evidence="5 6" id="KW-0560">Oxidoreductase</keyword>
<dbReference type="Pfam" id="PF00441">
    <property type="entry name" value="Acyl-CoA_dh_1"/>
    <property type="match status" value="1"/>
</dbReference>
<sequence length="414" mass="45352">MASGASVSRILCTKLLINNPLAASRSRCLPLSTRPFASSQSQPTDNLFTDEHAQLRASLRKVIDKEINPYVDEWEAAKQFPAHKVFKKLGEGGFLGVSKPTEYGGLGLDYSYSIAVAEELGSINCGAIPMAIGVQTDMATPALATFGSDRVKREFLAPSISGDMVACLGVSEVGGGSDVASIQTRAVKKGGDYVINGGKMWTTSGTQADWMCLLANTSDGPPHRNKSLICLPMDAKVFFDNVHVPQEYVIGEEGEGFTYQMVQFQAERMWAAAGCLLPLQKLIWDTIEYTRSRKAFGQPILNNQTVHFRLAELETEVELLRSLLYRTIALYVAGNDVTKFASMCKLKAGRLSREVTDECLQFWGGMGFTSDVLVSRFYRDFRLLSIGGGADEVMLSIICKYMDTLPKLTAKKAK</sequence>
<evidence type="ECO:0000256" key="3">
    <source>
        <dbReference type="ARBA" id="ARBA00022630"/>
    </source>
</evidence>
<dbReference type="PROSITE" id="PS00073">
    <property type="entry name" value="ACYL_COA_DH_2"/>
    <property type="match status" value="1"/>
</dbReference>
<dbReference type="PANTHER" id="PTHR48083">
    <property type="entry name" value="MEDIUM-CHAIN SPECIFIC ACYL-COA DEHYDROGENASE, MITOCHONDRIAL-RELATED"/>
    <property type="match status" value="1"/>
</dbReference>
<dbReference type="InterPro" id="IPR036250">
    <property type="entry name" value="AcylCo_DH-like_C"/>
</dbReference>
<dbReference type="Gene3D" id="1.20.140.10">
    <property type="entry name" value="Butyryl-CoA Dehydrogenase, subunit A, domain 3"/>
    <property type="match status" value="1"/>
</dbReference>
<reference evidence="10" key="1">
    <citation type="submission" date="2022-11" db="EMBL/GenBank/DDBJ databases">
        <title>Centuries of genome instability and evolution in soft-shell clam transmissible cancer (bioRxiv).</title>
        <authorList>
            <person name="Hart S.F.M."/>
            <person name="Yonemitsu M.A."/>
            <person name="Giersch R.M."/>
            <person name="Beal B.F."/>
            <person name="Arriagada G."/>
            <person name="Davis B.W."/>
            <person name="Ostrander E.A."/>
            <person name="Goff S.P."/>
            <person name="Metzger M.J."/>
        </authorList>
    </citation>
    <scope>NUCLEOTIDE SEQUENCE</scope>
    <source>
        <strain evidence="10">MELC-2E11</strain>
        <tissue evidence="10">Siphon/mantle</tissue>
    </source>
</reference>
<feature type="domain" description="Acyl-CoA dehydrogenase/oxidase N-terminal" evidence="9">
    <location>
        <begin position="49"/>
        <end position="163"/>
    </location>
</feature>
<dbReference type="InterPro" id="IPR050741">
    <property type="entry name" value="Acyl-CoA_dehydrogenase"/>
</dbReference>
<dbReference type="SUPFAM" id="SSF56645">
    <property type="entry name" value="Acyl-CoA dehydrogenase NM domain-like"/>
    <property type="match status" value="1"/>
</dbReference>
<accession>A0ABY7EDM6</accession>
<dbReference type="Gene3D" id="1.10.540.10">
    <property type="entry name" value="Acyl-CoA dehydrogenase/oxidase, N-terminal domain"/>
    <property type="match status" value="1"/>
</dbReference>
<evidence type="ECO:0000256" key="2">
    <source>
        <dbReference type="ARBA" id="ARBA00009347"/>
    </source>
</evidence>
<dbReference type="InterPro" id="IPR013786">
    <property type="entry name" value="AcylCoA_DH/ox_N"/>
</dbReference>
<protein>
    <submittedName>
        <fullName evidence="10">IVD-like protein</fullName>
    </submittedName>
</protein>
<feature type="domain" description="Acyl-CoA oxidase/dehydrogenase middle" evidence="8">
    <location>
        <begin position="167"/>
        <end position="247"/>
    </location>
</feature>
<dbReference type="Gene3D" id="2.40.110.10">
    <property type="entry name" value="Butyryl-CoA Dehydrogenase, subunit A, domain 2"/>
    <property type="match status" value="1"/>
</dbReference>
<dbReference type="InterPro" id="IPR006089">
    <property type="entry name" value="Acyl-CoA_DH_CS"/>
</dbReference>
<evidence type="ECO:0000259" key="7">
    <source>
        <dbReference type="Pfam" id="PF00441"/>
    </source>
</evidence>
<dbReference type="Proteomes" id="UP001164746">
    <property type="component" value="Chromosome 5"/>
</dbReference>
<keyword evidence="11" id="KW-1185">Reference proteome</keyword>
<dbReference type="InterPro" id="IPR006091">
    <property type="entry name" value="Acyl-CoA_Oxase/DH_mid-dom"/>
</dbReference>
<evidence type="ECO:0000259" key="8">
    <source>
        <dbReference type="Pfam" id="PF02770"/>
    </source>
</evidence>
<evidence type="ECO:0000256" key="4">
    <source>
        <dbReference type="ARBA" id="ARBA00022827"/>
    </source>
</evidence>
<dbReference type="PANTHER" id="PTHR48083:SF6">
    <property type="entry name" value="ACYL-COA DEHYDROGENASE 6"/>
    <property type="match status" value="1"/>
</dbReference>
<dbReference type="EMBL" id="CP111016">
    <property type="protein sequence ID" value="WAR05261.1"/>
    <property type="molecule type" value="Genomic_DNA"/>
</dbReference>
<dbReference type="Pfam" id="PF02770">
    <property type="entry name" value="Acyl-CoA_dh_M"/>
    <property type="match status" value="1"/>
</dbReference>
<organism evidence="10 11">
    <name type="scientific">Mya arenaria</name>
    <name type="common">Soft-shell clam</name>
    <dbReference type="NCBI Taxonomy" id="6604"/>
    <lineage>
        <taxon>Eukaryota</taxon>
        <taxon>Metazoa</taxon>
        <taxon>Spiralia</taxon>
        <taxon>Lophotrochozoa</taxon>
        <taxon>Mollusca</taxon>
        <taxon>Bivalvia</taxon>
        <taxon>Autobranchia</taxon>
        <taxon>Heteroconchia</taxon>
        <taxon>Euheterodonta</taxon>
        <taxon>Imparidentia</taxon>
        <taxon>Neoheterodontei</taxon>
        <taxon>Myida</taxon>
        <taxon>Myoidea</taxon>
        <taxon>Myidae</taxon>
        <taxon>Mya</taxon>
    </lineage>
</organism>
<comment type="cofactor">
    <cofactor evidence="1 6">
        <name>FAD</name>
        <dbReference type="ChEBI" id="CHEBI:57692"/>
    </cofactor>
</comment>
<dbReference type="InterPro" id="IPR046373">
    <property type="entry name" value="Acyl-CoA_Oxase/DH_mid-dom_sf"/>
</dbReference>
<evidence type="ECO:0000256" key="1">
    <source>
        <dbReference type="ARBA" id="ARBA00001974"/>
    </source>
</evidence>
<dbReference type="PROSITE" id="PS00072">
    <property type="entry name" value="ACYL_COA_DH_1"/>
    <property type="match status" value="1"/>
</dbReference>
<evidence type="ECO:0000259" key="9">
    <source>
        <dbReference type="Pfam" id="PF02771"/>
    </source>
</evidence>
<evidence type="ECO:0000256" key="5">
    <source>
        <dbReference type="ARBA" id="ARBA00023002"/>
    </source>
</evidence>
<keyword evidence="4 6" id="KW-0274">FAD</keyword>
<dbReference type="InterPro" id="IPR009075">
    <property type="entry name" value="AcylCo_DH/oxidase_C"/>
</dbReference>
<proteinExistence type="inferred from homology"/>
<evidence type="ECO:0000313" key="11">
    <source>
        <dbReference type="Proteomes" id="UP001164746"/>
    </source>
</evidence>
<gene>
    <name evidence="10" type="ORF">MAR_020630</name>
</gene>
<dbReference type="Pfam" id="PF02771">
    <property type="entry name" value="Acyl-CoA_dh_N"/>
    <property type="match status" value="1"/>
</dbReference>